<dbReference type="SUPFAM" id="SSF53163">
    <property type="entry name" value="HybD-like"/>
    <property type="match status" value="1"/>
</dbReference>
<accession>A0ABQ6FQZ0</accession>
<keyword evidence="2" id="KW-0645">Protease</keyword>
<organism evidence="5 6">
    <name type="scientific">Dictyobacter halimunensis</name>
    <dbReference type="NCBI Taxonomy" id="3026934"/>
    <lineage>
        <taxon>Bacteria</taxon>
        <taxon>Bacillati</taxon>
        <taxon>Chloroflexota</taxon>
        <taxon>Ktedonobacteria</taxon>
        <taxon>Ktedonobacterales</taxon>
        <taxon>Dictyobacteraceae</taxon>
        <taxon>Dictyobacter</taxon>
    </lineage>
</organism>
<evidence type="ECO:0000256" key="3">
    <source>
        <dbReference type="ARBA" id="ARBA00022750"/>
    </source>
</evidence>
<comment type="caution">
    <text evidence="5">The sequence shown here is derived from an EMBL/GenBank/DDBJ whole genome shotgun (WGS) entry which is preliminary data.</text>
</comment>
<keyword evidence="4" id="KW-0378">Hydrolase</keyword>
<evidence type="ECO:0000313" key="5">
    <source>
        <dbReference type="EMBL" id="GLV55218.1"/>
    </source>
</evidence>
<evidence type="ECO:0000256" key="1">
    <source>
        <dbReference type="ARBA" id="ARBA00006814"/>
    </source>
</evidence>
<name>A0ABQ6FQZ0_9CHLR</name>
<dbReference type="CDD" id="cd06068">
    <property type="entry name" value="H2MP_like-1"/>
    <property type="match status" value="1"/>
</dbReference>
<dbReference type="PANTHER" id="PTHR30302">
    <property type="entry name" value="HYDROGENASE 1 MATURATION PROTEASE"/>
    <property type="match status" value="1"/>
</dbReference>
<comment type="similarity">
    <text evidence="1">Belongs to the peptidase A31 family.</text>
</comment>
<sequence>MNEQTHAEQRRKILVAGIGNIFFGDDGFGVEVAQRLLARQNPANITVVDFGIRGLDLAYTLLEDYDELILVDAVPRGGQPGTLYLIEPNHLSAGRSEVGESFLDAHSMDPLKVLAFARTMGARPIHTLLVGCEPVTLNTIDEDLAMGLSEPVQSMIPAAMAIIDQLIDNLSVTSNLVLPLKEAYYGYTSP</sequence>
<evidence type="ECO:0000256" key="2">
    <source>
        <dbReference type="ARBA" id="ARBA00022670"/>
    </source>
</evidence>
<dbReference type="PANTHER" id="PTHR30302:SF1">
    <property type="entry name" value="HYDROGENASE 2 MATURATION PROTEASE"/>
    <property type="match status" value="1"/>
</dbReference>
<keyword evidence="3" id="KW-0064">Aspartyl protease</keyword>
<proteinExistence type="inferred from homology"/>
<dbReference type="Gene3D" id="3.40.50.1450">
    <property type="entry name" value="HybD-like"/>
    <property type="match status" value="1"/>
</dbReference>
<dbReference type="RefSeq" id="WP_338249363.1">
    <property type="nucleotide sequence ID" value="NZ_BSRI01000001.1"/>
</dbReference>
<evidence type="ECO:0000256" key="4">
    <source>
        <dbReference type="ARBA" id="ARBA00022801"/>
    </source>
</evidence>
<keyword evidence="6" id="KW-1185">Reference proteome</keyword>
<dbReference type="Proteomes" id="UP001344906">
    <property type="component" value="Unassembled WGS sequence"/>
</dbReference>
<protein>
    <submittedName>
        <fullName evidence="5">Peptidase M52</fullName>
    </submittedName>
</protein>
<evidence type="ECO:0000313" key="6">
    <source>
        <dbReference type="Proteomes" id="UP001344906"/>
    </source>
</evidence>
<dbReference type="PRINTS" id="PR00446">
    <property type="entry name" value="HYDRGNUPTAKE"/>
</dbReference>
<dbReference type="InterPro" id="IPR023430">
    <property type="entry name" value="Pept_HybD-like_dom_sf"/>
</dbReference>
<reference evidence="5 6" key="1">
    <citation type="submission" date="2023-02" db="EMBL/GenBank/DDBJ databases">
        <title>Dictyobacter halimunensis sp. nov., a new member of the class Ktedonobacteria from forest soil in a geothermal area.</title>
        <authorList>
            <person name="Rachmania M.K."/>
            <person name="Ningsih F."/>
            <person name="Sakai Y."/>
            <person name="Yabe S."/>
            <person name="Yokota A."/>
            <person name="Sjamsuridzal W."/>
        </authorList>
    </citation>
    <scope>NUCLEOTIDE SEQUENCE [LARGE SCALE GENOMIC DNA]</scope>
    <source>
        <strain evidence="5 6">S3.2.2.5</strain>
    </source>
</reference>
<dbReference type="NCBIfam" id="TIGR00072">
    <property type="entry name" value="hydrog_prot"/>
    <property type="match status" value="1"/>
</dbReference>
<dbReference type="EMBL" id="BSRI01000001">
    <property type="protein sequence ID" value="GLV55218.1"/>
    <property type="molecule type" value="Genomic_DNA"/>
</dbReference>
<gene>
    <name evidence="5" type="ORF">KDH_20650</name>
</gene>
<dbReference type="InterPro" id="IPR000671">
    <property type="entry name" value="Peptidase_A31"/>
</dbReference>
<dbReference type="Pfam" id="PF01750">
    <property type="entry name" value="HycI"/>
    <property type="match status" value="1"/>
</dbReference>